<proteinExistence type="predicted"/>
<name>X0WHW8_9ZZZZ</name>
<gene>
    <name evidence="2" type="ORF">S01H1_47761</name>
</gene>
<evidence type="ECO:0000256" key="1">
    <source>
        <dbReference type="SAM" id="Phobius"/>
    </source>
</evidence>
<keyword evidence="1" id="KW-0812">Transmembrane</keyword>
<evidence type="ECO:0000313" key="2">
    <source>
        <dbReference type="EMBL" id="GAG24093.1"/>
    </source>
</evidence>
<keyword evidence="1" id="KW-1133">Transmembrane helix</keyword>
<dbReference type="AlphaFoldDB" id="X0WHW8"/>
<reference evidence="2" key="1">
    <citation type="journal article" date="2014" name="Front. Microbiol.">
        <title>High frequency of phylogenetically diverse reductive dehalogenase-homologous genes in deep subseafloor sedimentary metagenomes.</title>
        <authorList>
            <person name="Kawai M."/>
            <person name="Futagami T."/>
            <person name="Toyoda A."/>
            <person name="Takaki Y."/>
            <person name="Nishi S."/>
            <person name="Hori S."/>
            <person name="Arai W."/>
            <person name="Tsubouchi T."/>
            <person name="Morono Y."/>
            <person name="Uchiyama I."/>
            <person name="Ito T."/>
            <person name="Fujiyama A."/>
            <person name="Inagaki F."/>
            <person name="Takami H."/>
        </authorList>
    </citation>
    <scope>NUCLEOTIDE SEQUENCE</scope>
    <source>
        <strain evidence="2">Expedition CK06-06</strain>
    </source>
</reference>
<evidence type="ECO:0008006" key="3">
    <source>
        <dbReference type="Google" id="ProtNLM"/>
    </source>
</evidence>
<comment type="caution">
    <text evidence="2">The sequence shown here is derived from an EMBL/GenBank/DDBJ whole genome shotgun (WGS) entry which is preliminary data.</text>
</comment>
<organism evidence="2">
    <name type="scientific">marine sediment metagenome</name>
    <dbReference type="NCBI Taxonomy" id="412755"/>
    <lineage>
        <taxon>unclassified sequences</taxon>
        <taxon>metagenomes</taxon>
        <taxon>ecological metagenomes</taxon>
    </lineage>
</organism>
<feature type="transmembrane region" description="Helical" evidence="1">
    <location>
        <begin position="12"/>
        <end position="30"/>
    </location>
</feature>
<feature type="non-terminal residue" evidence="2">
    <location>
        <position position="83"/>
    </location>
</feature>
<accession>X0WHW8</accession>
<sequence>MNAALEWFASGGYTMIALGLLSVVLGYLILERFLATRSEIRHLESAGLRPGAAALDAIALKGLRRIGLIRACIVVAPLLGLLG</sequence>
<protein>
    <recommendedName>
        <fullName evidence="3">MotA/TolQ/ExbB proton channel domain-containing protein</fullName>
    </recommendedName>
</protein>
<dbReference type="EMBL" id="BARS01030634">
    <property type="protein sequence ID" value="GAG24093.1"/>
    <property type="molecule type" value="Genomic_DNA"/>
</dbReference>
<keyword evidence="1" id="KW-0472">Membrane</keyword>